<dbReference type="InterPro" id="IPR002575">
    <property type="entry name" value="Aminoglycoside_PTrfase"/>
</dbReference>
<proteinExistence type="inferred from homology"/>
<evidence type="ECO:0000256" key="1">
    <source>
        <dbReference type="ARBA" id="ARBA00022679"/>
    </source>
</evidence>
<evidence type="ECO:0000259" key="6">
    <source>
        <dbReference type="Pfam" id="PF01636"/>
    </source>
</evidence>
<gene>
    <name evidence="5" type="primary">thiK</name>
    <name evidence="7" type="ORF">MAY91_15745</name>
</gene>
<evidence type="ECO:0000256" key="5">
    <source>
        <dbReference type="HAMAP-Rule" id="MF_01604"/>
    </source>
</evidence>
<comment type="pathway">
    <text evidence="5">Cofactor biosynthesis; thiamine diphosphate biosynthesis; thiamine phosphate from thiamine: step 1/1.</text>
</comment>
<protein>
    <recommendedName>
        <fullName evidence="5">Thiamine kinase</fullName>
        <ecNumber evidence="5">2.7.1.89</ecNumber>
    </recommendedName>
</protein>
<feature type="domain" description="Aminoglycoside phosphotransferase" evidence="6">
    <location>
        <begin position="34"/>
        <end position="234"/>
    </location>
</feature>
<evidence type="ECO:0000313" key="7">
    <source>
        <dbReference type="EMBL" id="WFN96213.1"/>
    </source>
</evidence>
<dbReference type="EC" id="2.7.1.89" evidence="5"/>
<keyword evidence="3 5" id="KW-0418">Kinase</keyword>
<dbReference type="SUPFAM" id="SSF56112">
    <property type="entry name" value="Protein kinase-like (PK-like)"/>
    <property type="match status" value="1"/>
</dbReference>
<comment type="similarity">
    <text evidence="5">Belongs to the thiamine kinase family.</text>
</comment>
<dbReference type="RefSeq" id="WP_198077358.1">
    <property type="nucleotide sequence ID" value="NZ_AP028097.1"/>
</dbReference>
<dbReference type="EMBL" id="CP092014">
    <property type="protein sequence ID" value="WFN96213.1"/>
    <property type="molecule type" value="Genomic_DNA"/>
</dbReference>
<organism evidence="7 8">
    <name type="scientific">Edwardsiella ictaluri</name>
    <dbReference type="NCBI Taxonomy" id="67780"/>
    <lineage>
        <taxon>Bacteria</taxon>
        <taxon>Pseudomonadati</taxon>
        <taxon>Pseudomonadota</taxon>
        <taxon>Gammaproteobacteria</taxon>
        <taxon>Enterobacterales</taxon>
        <taxon>Hafniaceae</taxon>
        <taxon>Edwardsiella</taxon>
    </lineage>
</organism>
<keyword evidence="1 5" id="KW-0808">Transferase</keyword>
<keyword evidence="2 5" id="KW-0547">Nucleotide-binding</keyword>
<dbReference type="HAMAP" id="MF_01604">
    <property type="entry name" value="Thiamine_kinase"/>
    <property type="match status" value="1"/>
</dbReference>
<evidence type="ECO:0000256" key="3">
    <source>
        <dbReference type="ARBA" id="ARBA00022777"/>
    </source>
</evidence>
<dbReference type="Proteomes" id="UP001222680">
    <property type="component" value="Chromosome"/>
</dbReference>
<comment type="function">
    <text evidence="5">Catalyzes the phosphorylation of thiamine to thiamine phosphate.</text>
</comment>
<dbReference type="InterPro" id="IPR011009">
    <property type="entry name" value="Kinase-like_dom_sf"/>
</dbReference>
<dbReference type="Pfam" id="PF01636">
    <property type="entry name" value="APH"/>
    <property type="match status" value="1"/>
</dbReference>
<reference evidence="7 8" key="1">
    <citation type="submission" date="2022-02" db="EMBL/GenBank/DDBJ databases">
        <title>Phenotypic, genotypic and serological characterization of Edwardsiella ictaluri from catfish and ornamental fish species.</title>
        <authorList>
            <person name="Rose D."/>
            <person name="Tekedar H.C."/>
            <person name="Waldbieser G.C."/>
            <person name="Aarattuthodi S."/>
            <person name="Griffin M.J."/>
        </authorList>
    </citation>
    <scope>NUCLEOTIDE SEQUENCE [LARGE SCALE GENOMIC DNA]</scope>
    <source>
        <strain evidence="7 8">13 TAL-140 K3</strain>
    </source>
</reference>
<name>A0ABY8GFX4_EDWIC</name>
<sequence length="284" mass="31864">MRSDPSAEQAQLRAVLCRRFPSLPGAGWQFSLTQGLSGDNWRAQNGDSVTILLRPITLQRHHLGIDRRREGRALRMGAAAGLGPTCYGAVDGWLLAGWLPGETLAPGALSTAQLAALVVRLHRLPPRLTARSLRRYCAAYWAQLAPGRRGFLAQRVHRRWQRRREPRPLKLALLHMDIHDGNLIDADGAVGLIDWEYAASGDIALDLAALSRNYALNGAGRAGLVAAYCRHGGYSDAARLLHQLNRWLGWVDYMAWLWFELRWQQTQQPIYRQQADVLLRNLTQ</sequence>
<evidence type="ECO:0000256" key="4">
    <source>
        <dbReference type="ARBA" id="ARBA00022840"/>
    </source>
</evidence>
<evidence type="ECO:0000256" key="2">
    <source>
        <dbReference type="ARBA" id="ARBA00022741"/>
    </source>
</evidence>
<dbReference type="Gene3D" id="3.90.1200.10">
    <property type="match status" value="1"/>
</dbReference>
<keyword evidence="4 5" id="KW-0067">ATP-binding</keyword>
<dbReference type="InterPro" id="IPR014093">
    <property type="entry name" value="Thiamine_kinase"/>
</dbReference>
<comment type="catalytic activity">
    <reaction evidence="5">
        <text>thiamine + ATP = thiamine phosphate + ADP + H(+)</text>
        <dbReference type="Rhea" id="RHEA:12012"/>
        <dbReference type="ChEBI" id="CHEBI:15378"/>
        <dbReference type="ChEBI" id="CHEBI:18385"/>
        <dbReference type="ChEBI" id="CHEBI:30616"/>
        <dbReference type="ChEBI" id="CHEBI:37575"/>
        <dbReference type="ChEBI" id="CHEBI:456216"/>
        <dbReference type="EC" id="2.7.1.89"/>
    </reaction>
</comment>
<evidence type="ECO:0000313" key="8">
    <source>
        <dbReference type="Proteomes" id="UP001222680"/>
    </source>
</evidence>
<keyword evidence="8" id="KW-1185">Reference proteome</keyword>
<accession>A0ABY8GFX4</accession>